<dbReference type="Pfam" id="PF00268">
    <property type="entry name" value="Ribonuc_red_sm"/>
    <property type="match status" value="1"/>
</dbReference>
<dbReference type="CDD" id="cd01049">
    <property type="entry name" value="RNRR2"/>
    <property type="match status" value="1"/>
</dbReference>
<comment type="subunit">
    <text evidence="3">Tetramer of two alpha and two beta subunits.</text>
</comment>
<evidence type="ECO:0000313" key="8">
    <source>
        <dbReference type="Proteomes" id="UP001238215"/>
    </source>
</evidence>
<dbReference type="InterPro" id="IPR009078">
    <property type="entry name" value="Ferritin-like_SF"/>
</dbReference>
<evidence type="ECO:0000256" key="2">
    <source>
        <dbReference type="ARBA" id="ARBA00009303"/>
    </source>
</evidence>
<dbReference type="RefSeq" id="WP_002319254.1">
    <property type="nucleotide sequence ID" value="NZ_CP123608.1"/>
</dbReference>
<reference evidence="7 8" key="1">
    <citation type="submission" date="2023-08" db="EMBL/GenBank/DDBJ databases">
        <title>Whole genome sequencing of Enterococcus.</title>
        <authorList>
            <person name="Kaptchouang Tchatchouang C.D."/>
            <person name="Ateba C.N."/>
        </authorList>
    </citation>
    <scope>NUCLEOTIDE SEQUENCE [LARGE SCALE GENOMIC DNA]</scope>
    <source>
        <strain evidence="7 8">ENT3_CNKT_NWU</strain>
    </source>
</reference>
<evidence type="ECO:0000256" key="3">
    <source>
        <dbReference type="ARBA" id="ARBA00011209"/>
    </source>
</evidence>
<dbReference type="InterPro" id="IPR012348">
    <property type="entry name" value="RNR-like"/>
</dbReference>
<comment type="catalytic activity">
    <reaction evidence="5">
        <text>a 2'-deoxyribonucleoside 5'-diphosphate + [thioredoxin]-disulfide + H2O = a ribonucleoside 5'-diphosphate + [thioredoxin]-dithiol</text>
        <dbReference type="Rhea" id="RHEA:23252"/>
        <dbReference type="Rhea" id="RHEA-COMP:10698"/>
        <dbReference type="Rhea" id="RHEA-COMP:10700"/>
        <dbReference type="ChEBI" id="CHEBI:15377"/>
        <dbReference type="ChEBI" id="CHEBI:29950"/>
        <dbReference type="ChEBI" id="CHEBI:50058"/>
        <dbReference type="ChEBI" id="CHEBI:57930"/>
        <dbReference type="ChEBI" id="CHEBI:73316"/>
        <dbReference type="EC" id="1.17.4.1"/>
    </reaction>
</comment>
<accession>A0AAJ1WEM0</accession>
<dbReference type="Gene3D" id="1.10.620.20">
    <property type="entry name" value="Ribonucleotide Reductase, subunit A"/>
    <property type="match status" value="1"/>
</dbReference>
<organism evidence="7 8">
    <name type="scientific">Enterococcus lactis</name>
    <dbReference type="NCBI Taxonomy" id="357441"/>
    <lineage>
        <taxon>Bacteria</taxon>
        <taxon>Bacillati</taxon>
        <taxon>Bacillota</taxon>
        <taxon>Bacilli</taxon>
        <taxon>Lactobacillales</taxon>
        <taxon>Enterococcaceae</taxon>
        <taxon>Enterococcus</taxon>
    </lineage>
</organism>
<comment type="cofactor">
    <cofactor evidence="1">
        <name>Fe cation</name>
        <dbReference type="ChEBI" id="CHEBI:24875"/>
    </cofactor>
</comment>
<keyword evidence="8" id="KW-1185">Reference proteome</keyword>
<dbReference type="InterPro" id="IPR000358">
    <property type="entry name" value="RNR_small_fam"/>
</dbReference>
<gene>
    <name evidence="7" type="ORF">RAN64_14035</name>
</gene>
<dbReference type="SUPFAM" id="SSF47240">
    <property type="entry name" value="Ferritin-like"/>
    <property type="match status" value="1"/>
</dbReference>
<evidence type="ECO:0000256" key="4">
    <source>
        <dbReference type="ARBA" id="ARBA00012274"/>
    </source>
</evidence>
<name>A0AAJ1WEM0_9ENTE</name>
<dbReference type="PANTHER" id="PTHR23409">
    <property type="entry name" value="RIBONUCLEOSIDE-DIPHOSPHATE REDUCTASE SMALL CHAIN"/>
    <property type="match status" value="1"/>
</dbReference>
<evidence type="ECO:0000313" key="7">
    <source>
        <dbReference type="EMBL" id="MDP8591087.1"/>
    </source>
</evidence>
<dbReference type="GO" id="GO:0009263">
    <property type="term" value="P:deoxyribonucleotide biosynthetic process"/>
    <property type="evidence" value="ECO:0007669"/>
    <property type="project" value="InterPro"/>
</dbReference>
<sequence length="317" mass="37938">MSNNYLYYKAINWNVIEDELDNVVWERATSLFWLDTRIPIEEDREKWEKLSLQERKQLNRLLLFLANLSTYQSIESVEVIRNSERSQQEIAILNNLQFTEMVNTKAYNRILRVFNKEIDLQEEFDWIDTEPLVREYLEKIDTIYQGTNPMKKRFMVVCVEGLLNYAYLSYLFELWIEKGFVNLGSMLGMIVRNESLHCYYLNHKIRLLLRETKLEQVKEFKNWGVYIVDYFVELAIRLINDFYNLENSKTVAINLVKQEANHILTGIGLNKAYQIDEKKLVTINRYLNELRKHDLSNRSDKNTVNAEESMNESDYDF</sequence>
<dbReference type="AlphaFoldDB" id="A0AAJ1WEM0"/>
<dbReference type="EMBL" id="JAVBZS010000093">
    <property type="protein sequence ID" value="MDP8591087.1"/>
    <property type="molecule type" value="Genomic_DNA"/>
</dbReference>
<dbReference type="PANTHER" id="PTHR23409:SF18">
    <property type="entry name" value="RIBONUCLEOSIDE-DIPHOSPHATE REDUCTASE SUBUNIT M2"/>
    <property type="match status" value="1"/>
</dbReference>
<dbReference type="Proteomes" id="UP001238215">
    <property type="component" value="Unassembled WGS sequence"/>
</dbReference>
<dbReference type="GO" id="GO:0004748">
    <property type="term" value="F:ribonucleoside-diphosphate reductase activity, thioredoxin disulfide as acceptor"/>
    <property type="evidence" value="ECO:0007669"/>
    <property type="project" value="UniProtKB-EC"/>
</dbReference>
<dbReference type="EC" id="1.17.4.1" evidence="4"/>
<comment type="similarity">
    <text evidence="2">Belongs to the ribonucleoside diphosphate reductase small chain family.</text>
</comment>
<evidence type="ECO:0000256" key="6">
    <source>
        <dbReference type="SAM" id="MobiDB-lite"/>
    </source>
</evidence>
<proteinExistence type="inferred from homology"/>
<comment type="caution">
    <text evidence="7">The sequence shown here is derived from an EMBL/GenBank/DDBJ whole genome shotgun (WGS) entry which is preliminary data.</text>
</comment>
<evidence type="ECO:0000256" key="1">
    <source>
        <dbReference type="ARBA" id="ARBA00001962"/>
    </source>
</evidence>
<dbReference type="InterPro" id="IPR033909">
    <property type="entry name" value="RNR_small"/>
</dbReference>
<feature type="region of interest" description="Disordered" evidence="6">
    <location>
        <begin position="298"/>
        <end position="317"/>
    </location>
</feature>
<evidence type="ECO:0000256" key="5">
    <source>
        <dbReference type="ARBA" id="ARBA00047754"/>
    </source>
</evidence>
<protein>
    <recommendedName>
        <fullName evidence="4">ribonucleoside-diphosphate reductase</fullName>
        <ecNumber evidence="4">1.17.4.1</ecNumber>
    </recommendedName>
</protein>